<name>A0A225VYH6_9STRA</name>
<evidence type="ECO:0000256" key="8">
    <source>
        <dbReference type="SAM" id="MobiDB-lite"/>
    </source>
</evidence>
<dbReference type="InterPro" id="IPR036397">
    <property type="entry name" value="RNaseH_sf"/>
</dbReference>
<dbReference type="PANTHER" id="PTHR37984">
    <property type="entry name" value="PROTEIN CBG26694"/>
    <property type="match status" value="1"/>
</dbReference>
<dbReference type="SUPFAM" id="SSF56672">
    <property type="entry name" value="DNA/RNA polymerases"/>
    <property type="match status" value="1"/>
</dbReference>
<comment type="caution">
    <text evidence="12">The sequence shown here is derived from an EMBL/GenBank/DDBJ whole genome shotgun (WGS) entry which is preliminary data.</text>
</comment>
<dbReference type="Pfam" id="PF17917">
    <property type="entry name" value="RT_RNaseH"/>
    <property type="match status" value="1"/>
</dbReference>
<dbReference type="OrthoDB" id="109581at2759"/>
<dbReference type="InterPro" id="IPR050951">
    <property type="entry name" value="Retrovirus_Pol_polyprotein"/>
</dbReference>
<evidence type="ECO:0000256" key="2">
    <source>
        <dbReference type="ARBA" id="ARBA00022679"/>
    </source>
</evidence>
<keyword evidence="4" id="KW-0540">Nuclease</keyword>
<dbReference type="InterPro" id="IPR001584">
    <property type="entry name" value="Integrase_cat-core"/>
</dbReference>
<dbReference type="InterPro" id="IPR012337">
    <property type="entry name" value="RNaseH-like_sf"/>
</dbReference>
<dbReference type="PROSITE" id="PS50013">
    <property type="entry name" value="CHROMO_2"/>
    <property type="match status" value="1"/>
</dbReference>
<evidence type="ECO:0000256" key="7">
    <source>
        <dbReference type="ARBA" id="ARBA00022918"/>
    </source>
</evidence>
<dbReference type="InterPro" id="IPR000477">
    <property type="entry name" value="RT_dom"/>
</dbReference>
<dbReference type="GO" id="GO:0003676">
    <property type="term" value="F:nucleic acid binding"/>
    <property type="evidence" value="ECO:0007669"/>
    <property type="project" value="InterPro"/>
</dbReference>
<keyword evidence="7" id="KW-0695">RNA-directed DNA polymerase</keyword>
<dbReference type="PROSITE" id="PS50878">
    <property type="entry name" value="RT_POL"/>
    <property type="match status" value="1"/>
</dbReference>
<dbReference type="Proteomes" id="UP000198211">
    <property type="component" value="Unassembled WGS sequence"/>
</dbReference>
<evidence type="ECO:0000259" key="10">
    <source>
        <dbReference type="PROSITE" id="PS50878"/>
    </source>
</evidence>
<keyword evidence="13" id="KW-1185">Reference proteome</keyword>
<sequence>MAEVDRIIASVKNNNVPDIDYEMRSKLRMNLKETDVSERVIQYFKTCHDIIEDNGWSVFFDDDTGRKQLCRILIASLEPQALREDIERTVRFQARKAKEDEVVLHDLILEKALEHDKAFQRHRREKRERGEGDGKSQSSSRPIKSAKKTSFGSGQRTVGVEQPAKPSVDRPKLPPKPCPHCEDMHWLSECTKATDEQKAEIRRKLRAQRGNGNKKDVARLKRLRECIPSEEKTVTLNDVLEVPYCADTGADRTAISRKYVEELQQRDPAIVMTRLDTPVVNVAVAKHEITCTDVVRLRVLLNTAAGPVALHKPVECLVIDDEEPEFIMGQDLLKALGAIWIRTKPPTDKDLRDAIEKMLRAALEQGFPRRLESKLRAIVFKHDVWRLTLGDDPPAKVDPLEIRLKEGAKSIKSKPRQYPPAVRTFMREFNSKLVELGWVYENPTSRWASPVLPVRKAGMSVDEYRQTCDYRLVNDLIEALISTMPHMTSLLECTKGKKHYGLFDMLKGFWQLPLHILSQELMSYITDSKIYTPRRVPQGCCDAAVHFQQTMEKCFEPLLYEFIIVWIDDLLLFADDVDTYVAKLEQFLDLVGKYGFKLSAKKSSLYQPTVKWCGRIISCDGIAHDPERIDTLRAMPYPTTAGQLQQFLCASNWMRESIVDYARAVDPLQQRLDELLSNGKRTKRVASGISVELTTQEKAVFDSTKELLATSATLALPDDKATTCVFTDASDTGYAVVVTQVQDFEAKANVTTQQHKLLTCLSGTFRGAQLNWTVIEKEAYPIVVACDKLDYLLLRARPFRLFCDHRNLIHVFAPHTSVKKHIRGKLLRWALKLMSYRYVIEHVDGTSNVWADMLSRWAGQPKITVRLKRFTRRTAKPKKGTTPPSSTSILRPLDDEGFVWPSLEEIVAMQHKYQAPPGAVKGVDHALRLNNRLWIPKACTALIRRLCVIAHCGAQGHRGEQAMVNHLRSLFHIADVHRVVHAFVSGCLLCPHVKGGRIVRRPWGETIECNDRNGVLHWDFLFVGESFNDDKYLLVLKDHATHFCELVVCDSADSAVATTAILDWHSRFGAPPVWVSDNGSHFKNEVVAELSRRLKSHQIFTIAYSPWINGSVERVNRDVLQVLRAMILDYKISTKDWVYLVPLVQSSINHTAVPSLGNTAPIELFTGLPCPTPLADLRAMHQPVADQRLKQRLLNKKKERGENTVNFDVGDYVLRSRVDEKKGNKLLVTWQGPYKVIRADPHSFRVSHLVSGNELDVHPSRLKFYMDSSLDVTEEILVAAQGIILAISTLKKHRWNSSIKDYEILVGWKGLESVEDSWEPLTSLGKEVKVLVDQYIQKQDAKVRKYWKDTLTKF</sequence>
<evidence type="ECO:0000313" key="13">
    <source>
        <dbReference type="Proteomes" id="UP000198211"/>
    </source>
</evidence>
<dbReference type="PANTHER" id="PTHR37984:SF5">
    <property type="entry name" value="PROTEIN NYNRIN-LIKE"/>
    <property type="match status" value="1"/>
</dbReference>
<evidence type="ECO:0000256" key="3">
    <source>
        <dbReference type="ARBA" id="ARBA00022695"/>
    </source>
</evidence>
<evidence type="ECO:0000256" key="6">
    <source>
        <dbReference type="ARBA" id="ARBA00022801"/>
    </source>
</evidence>
<dbReference type="CDD" id="cd09274">
    <property type="entry name" value="RNase_HI_RT_Ty3"/>
    <property type="match status" value="1"/>
</dbReference>
<dbReference type="EC" id="2.7.7.49" evidence="1"/>
<dbReference type="GO" id="GO:0003964">
    <property type="term" value="F:RNA-directed DNA polymerase activity"/>
    <property type="evidence" value="ECO:0007669"/>
    <property type="project" value="UniProtKB-KW"/>
</dbReference>
<dbReference type="InterPro" id="IPR021109">
    <property type="entry name" value="Peptidase_aspartic_dom_sf"/>
</dbReference>
<keyword evidence="3" id="KW-0548">Nucleotidyltransferase</keyword>
<dbReference type="Pfam" id="PF00665">
    <property type="entry name" value="rve"/>
    <property type="match status" value="1"/>
</dbReference>
<dbReference type="GO" id="GO:0016787">
    <property type="term" value="F:hydrolase activity"/>
    <property type="evidence" value="ECO:0007669"/>
    <property type="project" value="UniProtKB-KW"/>
</dbReference>
<dbReference type="GO" id="GO:0004519">
    <property type="term" value="F:endonuclease activity"/>
    <property type="evidence" value="ECO:0007669"/>
    <property type="project" value="UniProtKB-KW"/>
</dbReference>
<keyword evidence="5" id="KW-0255">Endonuclease</keyword>
<dbReference type="GO" id="GO:0015074">
    <property type="term" value="P:DNA integration"/>
    <property type="evidence" value="ECO:0007669"/>
    <property type="project" value="InterPro"/>
</dbReference>
<keyword evidence="6" id="KW-0378">Hydrolase</keyword>
<accession>A0A225VYH6</accession>
<protein>
    <recommendedName>
        <fullName evidence="1">RNA-directed DNA polymerase</fullName>
        <ecNumber evidence="1">2.7.7.49</ecNumber>
    </recommendedName>
</protein>
<dbReference type="InterPro" id="IPR043502">
    <property type="entry name" value="DNA/RNA_pol_sf"/>
</dbReference>
<dbReference type="Gene3D" id="2.40.50.40">
    <property type="match status" value="1"/>
</dbReference>
<feature type="domain" description="Integrase catalytic" evidence="11">
    <location>
        <begin position="998"/>
        <end position="1169"/>
    </location>
</feature>
<evidence type="ECO:0000313" key="12">
    <source>
        <dbReference type="EMBL" id="OWZ09958.1"/>
    </source>
</evidence>
<feature type="region of interest" description="Disordered" evidence="8">
    <location>
        <begin position="118"/>
        <end position="176"/>
    </location>
</feature>
<dbReference type="InterPro" id="IPR016197">
    <property type="entry name" value="Chromo-like_dom_sf"/>
</dbReference>
<dbReference type="CDD" id="cd00024">
    <property type="entry name" value="CD_CSD"/>
    <property type="match status" value="1"/>
</dbReference>
<gene>
    <name evidence="12" type="ORF">PHMEG_00017261</name>
</gene>
<dbReference type="Pfam" id="PF00078">
    <property type="entry name" value="RVT_1"/>
    <property type="match status" value="1"/>
</dbReference>
<dbReference type="EMBL" id="NBNE01002608">
    <property type="protein sequence ID" value="OWZ09958.1"/>
    <property type="molecule type" value="Genomic_DNA"/>
</dbReference>
<feature type="compositionally biased region" description="Polar residues" evidence="8">
    <location>
        <begin position="135"/>
        <end position="156"/>
    </location>
</feature>
<dbReference type="CDD" id="cd01647">
    <property type="entry name" value="RT_LTR"/>
    <property type="match status" value="1"/>
</dbReference>
<dbReference type="InterPro" id="IPR043128">
    <property type="entry name" value="Rev_trsase/Diguanyl_cyclase"/>
</dbReference>
<evidence type="ECO:0000259" key="11">
    <source>
        <dbReference type="PROSITE" id="PS50994"/>
    </source>
</evidence>
<dbReference type="SUPFAM" id="SSF54160">
    <property type="entry name" value="Chromo domain-like"/>
    <property type="match status" value="1"/>
</dbReference>
<evidence type="ECO:0000256" key="5">
    <source>
        <dbReference type="ARBA" id="ARBA00022759"/>
    </source>
</evidence>
<dbReference type="InterPro" id="IPR041373">
    <property type="entry name" value="RT_RNaseH"/>
</dbReference>
<reference evidence="13" key="1">
    <citation type="submission" date="2017-03" db="EMBL/GenBank/DDBJ databases">
        <title>Phytopthora megakarya and P. palmivora, two closely related causual agents of cacao black pod achieved similar genome size and gene model numbers by different mechanisms.</title>
        <authorList>
            <person name="Ali S."/>
            <person name="Shao J."/>
            <person name="Larry D.J."/>
            <person name="Kronmiller B."/>
            <person name="Shen D."/>
            <person name="Strem M.D."/>
            <person name="Melnick R.L."/>
            <person name="Guiltinan M.J."/>
            <person name="Tyler B.M."/>
            <person name="Meinhardt L.W."/>
            <person name="Bailey B.A."/>
        </authorList>
    </citation>
    <scope>NUCLEOTIDE SEQUENCE [LARGE SCALE GENOMIC DNA]</scope>
    <source>
        <strain evidence="13">zdho120</strain>
    </source>
</reference>
<dbReference type="Gene3D" id="2.40.70.10">
    <property type="entry name" value="Acid Proteases"/>
    <property type="match status" value="1"/>
</dbReference>
<evidence type="ECO:0000259" key="9">
    <source>
        <dbReference type="PROSITE" id="PS50013"/>
    </source>
</evidence>
<evidence type="ECO:0000256" key="4">
    <source>
        <dbReference type="ARBA" id="ARBA00022722"/>
    </source>
</evidence>
<dbReference type="SUPFAM" id="SSF53098">
    <property type="entry name" value="Ribonuclease H-like"/>
    <property type="match status" value="1"/>
</dbReference>
<evidence type="ECO:0000256" key="1">
    <source>
        <dbReference type="ARBA" id="ARBA00012493"/>
    </source>
</evidence>
<dbReference type="Gene3D" id="3.30.70.270">
    <property type="match status" value="2"/>
</dbReference>
<dbReference type="InterPro" id="IPR000953">
    <property type="entry name" value="Chromo/chromo_shadow_dom"/>
</dbReference>
<organism evidence="12 13">
    <name type="scientific">Phytophthora megakarya</name>
    <dbReference type="NCBI Taxonomy" id="4795"/>
    <lineage>
        <taxon>Eukaryota</taxon>
        <taxon>Sar</taxon>
        <taxon>Stramenopiles</taxon>
        <taxon>Oomycota</taxon>
        <taxon>Peronosporomycetes</taxon>
        <taxon>Peronosporales</taxon>
        <taxon>Peronosporaceae</taxon>
        <taxon>Phytophthora</taxon>
    </lineage>
</organism>
<dbReference type="PROSITE" id="PS50994">
    <property type="entry name" value="INTEGRASE"/>
    <property type="match status" value="1"/>
</dbReference>
<dbReference type="Gene3D" id="3.30.420.10">
    <property type="entry name" value="Ribonuclease H-like superfamily/Ribonuclease H"/>
    <property type="match status" value="1"/>
</dbReference>
<keyword evidence="2" id="KW-0808">Transferase</keyword>
<dbReference type="Gene3D" id="3.10.10.10">
    <property type="entry name" value="HIV Type 1 Reverse Transcriptase, subunit A, domain 1"/>
    <property type="match status" value="1"/>
</dbReference>
<proteinExistence type="predicted"/>
<feature type="domain" description="Reverse transcriptase" evidence="10">
    <location>
        <begin position="435"/>
        <end position="617"/>
    </location>
</feature>
<feature type="domain" description="Chromo" evidence="9">
    <location>
        <begin position="1271"/>
        <end position="1347"/>
    </location>
</feature>